<dbReference type="AlphaFoldDB" id="A0A2N9GQS1"/>
<evidence type="ECO:0000313" key="1">
    <source>
        <dbReference type="EMBL" id="SPD04797.1"/>
    </source>
</evidence>
<proteinExistence type="predicted"/>
<organism evidence="1">
    <name type="scientific">Fagus sylvatica</name>
    <name type="common">Beechnut</name>
    <dbReference type="NCBI Taxonomy" id="28930"/>
    <lineage>
        <taxon>Eukaryota</taxon>
        <taxon>Viridiplantae</taxon>
        <taxon>Streptophyta</taxon>
        <taxon>Embryophyta</taxon>
        <taxon>Tracheophyta</taxon>
        <taxon>Spermatophyta</taxon>
        <taxon>Magnoliopsida</taxon>
        <taxon>eudicotyledons</taxon>
        <taxon>Gunneridae</taxon>
        <taxon>Pentapetalae</taxon>
        <taxon>rosids</taxon>
        <taxon>fabids</taxon>
        <taxon>Fagales</taxon>
        <taxon>Fagaceae</taxon>
        <taxon>Fagus</taxon>
    </lineage>
</organism>
<sequence length="107" mass="11853">MNLSLSSARDAVDEYFKLRRAFLLSELCEPNSFDSPQRSVLPNDLSLGSVCYDEATTKAPPVVALSESLYDAWVCHEGSYDVSVRHKGLYGVSEEIFLSELFDSAVP</sequence>
<protein>
    <submittedName>
        <fullName evidence="1">Uncharacterized protein</fullName>
    </submittedName>
</protein>
<dbReference type="EMBL" id="OIVN01002574">
    <property type="protein sequence ID" value="SPD04797.1"/>
    <property type="molecule type" value="Genomic_DNA"/>
</dbReference>
<gene>
    <name evidence="1" type="ORF">FSB_LOCUS32679</name>
</gene>
<accession>A0A2N9GQS1</accession>
<reference evidence="1" key="1">
    <citation type="submission" date="2018-02" db="EMBL/GenBank/DDBJ databases">
        <authorList>
            <person name="Cohen D.B."/>
            <person name="Kent A.D."/>
        </authorList>
    </citation>
    <scope>NUCLEOTIDE SEQUENCE</scope>
</reference>
<name>A0A2N9GQS1_FAGSY</name>